<evidence type="ECO:0008006" key="3">
    <source>
        <dbReference type="Google" id="ProtNLM"/>
    </source>
</evidence>
<sequence length="178" mass="19046">MKHIAILAPLALLALAGCGDNGAQENAAAEAKARAAEARKAQDLQDALALNVRCYAAVKWQERLLNSPVPRNIAGGTQPFLDYYRGMIEKKLGDQVIPADPPKPELSKANLDAYLDWAVKDQIDNNFTKGDRAQAHATVTTCLQSGAEFGTGPMAKLDPATRLGKIQQLRALLAELGA</sequence>
<evidence type="ECO:0000313" key="2">
    <source>
        <dbReference type="Proteomes" id="UP000318055"/>
    </source>
</evidence>
<name>A0A518RFT1_9SPHN</name>
<proteinExistence type="predicted"/>
<accession>A0A518RFT1</accession>
<dbReference type="AlphaFoldDB" id="A0A518RFT1"/>
<reference evidence="1 2" key="1">
    <citation type="submission" date="2019-07" db="EMBL/GenBank/DDBJ databases">
        <title>Sphingomonas alkalisoli sp. nov., isolated from rhizosphere soil of Suaedae salsa.</title>
        <authorList>
            <person name="Zhang H."/>
            <person name="Xu L."/>
            <person name="Zhang J.-X."/>
            <person name="Sun J.-Q."/>
        </authorList>
    </citation>
    <scope>NUCLEOTIDE SEQUENCE [LARGE SCALE GENOMIC DNA]</scope>
    <source>
        <strain evidence="1 2">XS-10</strain>
    </source>
</reference>
<dbReference type="PROSITE" id="PS51257">
    <property type="entry name" value="PROKAR_LIPOPROTEIN"/>
    <property type="match status" value="1"/>
</dbReference>
<organism evidence="1 2">
    <name type="scientific">Sphingomonas suaedae</name>
    <dbReference type="NCBI Taxonomy" id="2599297"/>
    <lineage>
        <taxon>Bacteria</taxon>
        <taxon>Pseudomonadati</taxon>
        <taxon>Pseudomonadota</taxon>
        <taxon>Alphaproteobacteria</taxon>
        <taxon>Sphingomonadales</taxon>
        <taxon>Sphingomonadaceae</taxon>
        <taxon>Sphingomonas</taxon>
    </lineage>
</organism>
<dbReference type="RefSeq" id="WP_145846846.1">
    <property type="nucleotide sequence ID" value="NZ_CP042239.1"/>
</dbReference>
<protein>
    <recommendedName>
        <fullName evidence="3">Lipoprotein</fullName>
    </recommendedName>
</protein>
<evidence type="ECO:0000313" key="1">
    <source>
        <dbReference type="EMBL" id="QDX26317.1"/>
    </source>
</evidence>
<dbReference type="OrthoDB" id="7574219at2"/>
<dbReference type="KEGG" id="ssua:FPZ54_09975"/>
<gene>
    <name evidence="1" type="ORF">FPZ54_09975</name>
</gene>
<dbReference type="EMBL" id="CP042239">
    <property type="protein sequence ID" value="QDX26317.1"/>
    <property type="molecule type" value="Genomic_DNA"/>
</dbReference>
<dbReference type="Proteomes" id="UP000318055">
    <property type="component" value="Chromosome"/>
</dbReference>
<keyword evidence="2" id="KW-1185">Reference proteome</keyword>